<evidence type="ECO:0008006" key="3">
    <source>
        <dbReference type="Google" id="ProtNLM"/>
    </source>
</evidence>
<name>A0ABS3XCB4_9ACTN</name>
<accession>A0ABS3XCB4</accession>
<proteinExistence type="predicted"/>
<evidence type="ECO:0000313" key="2">
    <source>
        <dbReference type="Proteomes" id="UP001519064"/>
    </source>
</evidence>
<comment type="caution">
    <text evidence="1">The sequence shown here is derived from an EMBL/GenBank/DDBJ whole genome shotgun (WGS) entry which is preliminary data.</text>
</comment>
<organism evidence="1 2">
    <name type="scientific">Streptomyces oryzae</name>
    <dbReference type="NCBI Taxonomy" id="1434886"/>
    <lineage>
        <taxon>Bacteria</taxon>
        <taxon>Bacillati</taxon>
        <taxon>Actinomycetota</taxon>
        <taxon>Actinomycetes</taxon>
        <taxon>Kitasatosporales</taxon>
        <taxon>Streptomycetaceae</taxon>
        <taxon>Streptomyces</taxon>
    </lineage>
</organism>
<dbReference type="Proteomes" id="UP001519064">
    <property type="component" value="Unassembled WGS sequence"/>
</dbReference>
<dbReference type="EMBL" id="JADKMA010000059">
    <property type="protein sequence ID" value="MBO8192756.1"/>
    <property type="molecule type" value="Genomic_DNA"/>
</dbReference>
<reference evidence="1 2" key="1">
    <citation type="submission" date="2020-11" db="EMBL/GenBank/DDBJ databases">
        <title>Streptomyces spirodelae sp. nov., isolated from duckweed.</title>
        <authorList>
            <person name="Saimee Y."/>
            <person name="Duangmal K."/>
        </authorList>
    </citation>
    <scope>NUCLEOTIDE SEQUENCE [LARGE SCALE GENOMIC DNA]</scope>
    <source>
        <strain evidence="1 2">S16-07</strain>
    </source>
</reference>
<gene>
    <name evidence="1" type="ORF">ITI46_13920</name>
</gene>
<sequence length="49" mass="5515">MKPATCAECARLERERVAARTVGDWSRVTDCVVLLRRHPEHGGKAAVRR</sequence>
<dbReference type="RefSeq" id="WP_209239838.1">
    <property type="nucleotide sequence ID" value="NZ_JADKMA010000059.1"/>
</dbReference>
<evidence type="ECO:0000313" key="1">
    <source>
        <dbReference type="EMBL" id="MBO8192756.1"/>
    </source>
</evidence>
<protein>
    <recommendedName>
        <fullName evidence="3">4Fe-4S Wbl-type domain-containing protein</fullName>
    </recommendedName>
</protein>
<keyword evidence="2" id="KW-1185">Reference proteome</keyword>